<organism evidence="3 4">
    <name type="scientific">Paramarasmius palmivorus</name>
    <dbReference type="NCBI Taxonomy" id="297713"/>
    <lineage>
        <taxon>Eukaryota</taxon>
        <taxon>Fungi</taxon>
        <taxon>Dikarya</taxon>
        <taxon>Basidiomycota</taxon>
        <taxon>Agaricomycotina</taxon>
        <taxon>Agaricomycetes</taxon>
        <taxon>Agaricomycetidae</taxon>
        <taxon>Agaricales</taxon>
        <taxon>Marasmiineae</taxon>
        <taxon>Marasmiaceae</taxon>
        <taxon>Paramarasmius</taxon>
    </lineage>
</organism>
<feature type="transmembrane region" description="Helical" evidence="2">
    <location>
        <begin position="345"/>
        <end position="364"/>
    </location>
</feature>
<reference evidence="3 4" key="1">
    <citation type="submission" date="2024-01" db="EMBL/GenBank/DDBJ databases">
        <title>A draft genome for a cacao thread blight-causing isolate of Paramarasmius palmivorus.</title>
        <authorList>
            <person name="Baruah I.K."/>
            <person name="Bukari Y."/>
            <person name="Amoako-Attah I."/>
            <person name="Meinhardt L.W."/>
            <person name="Bailey B.A."/>
            <person name="Cohen S.P."/>
        </authorList>
    </citation>
    <scope>NUCLEOTIDE SEQUENCE [LARGE SCALE GENOMIC DNA]</scope>
    <source>
        <strain evidence="3 4">GH-12</strain>
    </source>
</reference>
<keyword evidence="2" id="KW-1133">Transmembrane helix</keyword>
<feature type="compositionally biased region" description="Basic and acidic residues" evidence="1">
    <location>
        <begin position="106"/>
        <end position="119"/>
    </location>
</feature>
<proteinExistence type="predicted"/>
<keyword evidence="2" id="KW-0472">Membrane</keyword>
<dbReference type="PANTHER" id="PTHR35043">
    <property type="entry name" value="TRANSCRIPTION FACTOR DOMAIN-CONTAINING PROTEIN"/>
    <property type="match status" value="1"/>
</dbReference>
<dbReference type="AlphaFoldDB" id="A0AAW0APD2"/>
<feature type="transmembrane region" description="Helical" evidence="2">
    <location>
        <begin position="376"/>
        <end position="397"/>
    </location>
</feature>
<evidence type="ECO:0000256" key="1">
    <source>
        <dbReference type="SAM" id="MobiDB-lite"/>
    </source>
</evidence>
<feature type="transmembrane region" description="Helical" evidence="2">
    <location>
        <begin position="409"/>
        <end position="427"/>
    </location>
</feature>
<feature type="region of interest" description="Disordered" evidence="1">
    <location>
        <begin position="40"/>
        <end position="120"/>
    </location>
</feature>
<protein>
    <submittedName>
        <fullName evidence="3">Uncharacterized protein</fullName>
    </submittedName>
</protein>
<gene>
    <name evidence="3" type="ORF">VNI00_019217</name>
</gene>
<accession>A0AAW0APD2</accession>
<evidence type="ECO:0000313" key="3">
    <source>
        <dbReference type="EMBL" id="KAK7015119.1"/>
    </source>
</evidence>
<name>A0AAW0APD2_9AGAR</name>
<sequence>MGGFALYNGDDFLGILWDHDSFENDRETFRDRMPLLKDAGIIVPQTDSEEGKRDESFETDQNTGSPLQKHGDSDSSSQLTELEGVSGMALAESKESENQDDMETPILRHNDSSSVEDKSATNATVSAAQIELSTCLLEHFAANGYIDITENEVMAKGSGDALSKCIAIIQVTWFIIQVIARFANELTITEVEVITLAYTSLLGVSYYFWWDKPLRVRYVVRVTLRKECSGQYPAVLKPSIFKRFWIILCEGFPSTWEYMLSYVEDAIEDRDSRPFWARLSNISRPKSRRDRPRQKKFPFIVYPYIPLIFPLRCVVDSIYIPYRQGSLFGNGVQPSTVEPRFSRRGIILLFMSSLLFAAIHFFTWDATFPTDNDRTKWQLSSIVLASAPILFGVASAISHAADSERRNIFLLWFGAVIVHNVTVWVYVCARITTIYIALKAFHSLPYSSLQAVRWTQFIPHFG</sequence>
<dbReference type="EMBL" id="JAYKXP010000334">
    <property type="protein sequence ID" value="KAK7015119.1"/>
    <property type="molecule type" value="Genomic_DNA"/>
</dbReference>
<evidence type="ECO:0000256" key="2">
    <source>
        <dbReference type="SAM" id="Phobius"/>
    </source>
</evidence>
<dbReference type="Proteomes" id="UP001383192">
    <property type="component" value="Unassembled WGS sequence"/>
</dbReference>
<keyword evidence="4" id="KW-1185">Reference proteome</keyword>
<comment type="caution">
    <text evidence="3">The sequence shown here is derived from an EMBL/GenBank/DDBJ whole genome shotgun (WGS) entry which is preliminary data.</text>
</comment>
<keyword evidence="2" id="KW-0812">Transmembrane</keyword>
<evidence type="ECO:0000313" key="4">
    <source>
        <dbReference type="Proteomes" id="UP001383192"/>
    </source>
</evidence>
<dbReference type="PANTHER" id="PTHR35043:SF7">
    <property type="entry name" value="TRANSCRIPTION FACTOR DOMAIN-CONTAINING PROTEIN"/>
    <property type="match status" value="1"/>
</dbReference>
<feature type="transmembrane region" description="Helical" evidence="2">
    <location>
        <begin position="186"/>
        <end position="209"/>
    </location>
</feature>